<proteinExistence type="inferred from homology"/>
<reference evidence="2 3" key="1">
    <citation type="submission" date="2024-03" db="EMBL/GenBank/DDBJ databases">
        <authorList>
            <consortium name="ELIXIR-Norway"/>
            <consortium name="Elixir Norway"/>
        </authorList>
    </citation>
    <scope>NUCLEOTIDE SEQUENCE [LARGE SCALE GENOMIC DNA]</scope>
</reference>
<evidence type="ECO:0000313" key="3">
    <source>
        <dbReference type="Proteomes" id="UP001497522"/>
    </source>
</evidence>
<name>A0ABP1B678_9BRYO</name>
<comment type="similarity">
    <text evidence="1">Belongs to the aldehyde dehydrogenase family.</text>
</comment>
<dbReference type="InterPro" id="IPR010061">
    <property type="entry name" value="MeMal-semiAld_DH"/>
</dbReference>
<dbReference type="PANTHER" id="PTHR43866:SF3">
    <property type="entry name" value="METHYLMALONATE-SEMIALDEHYDE DEHYDROGENASE [ACYLATING], MITOCHONDRIAL"/>
    <property type="match status" value="1"/>
</dbReference>
<keyword evidence="3" id="KW-1185">Reference proteome</keyword>
<organism evidence="2 3">
    <name type="scientific">Sphagnum jensenii</name>
    <dbReference type="NCBI Taxonomy" id="128206"/>
    <lineage>
        <taxon>Eukaryota</taxon>
        <taxon>Viridiplantae</taxon>
        <taxon>Streptophyta</taxon>
        <taxon>Embryophyta</taxon>
        <taxon>Bryophyta</taxon>
        <taxon>Sphagnophytina</taxon>
        <taxon>Sphagnopsida</taxon>
        <taxon>Sphagnales</taxon>
        <taxon>Sphagnaceae</taxon>
        <taxon>Sphagnum</taxon>
    </lineage>
</organism>
<gene>
    <name evidence="2" type="ORF">CSSPJE1EN2_LOCUS13234</name>
</gene>
<protein>
    <recommendedName>
        <fullName evidence="4">FAR1 domain-containing protein</fullName>
    </recommendedName>
</protein>
<dbReference type="PANTHER" id="PTHR43866">
    <property type="entry name" value="MALONATE-SEMIALDEHYDE DEHYDROGENASE"/>
    <property type="match status" value="1"/>
</dbReference>
<evidence type="ECO:0000313" key="2">
    <source>
        <dbReference type="EMBL" id="CAK9870566.1"/>
    </source>
</evidence>
<dbReference type="EMBL" id="OZ023703">
    <property type="protein sequence ID" value="CAK9870566.1"/>
    <property type="molecule type" value="Genomic_DNA"/>
</dbReference>
<dbReference type="Proteomes" id="UP001497522">
    <property type="component" value="Chromosome 2"/>
</dbReference>
<sequence length="158" mass="18045">MNPPLEATYNDVDALKAACRQHANVHLYSVTTKRSDYKMGVLLLHCGKYGTRDDRHGLTEETHQRPSNSVLTGYLFLLQIRRNRIGSWTLRVKCGEHNHSPLTREAAHPSHRKMTNDVKEHVRILFVAGVAPTQILTLIRSEPSGEHVITRDVYNLKR</sequence>
<evidence type="ECO:0008006" key="4">
    <source>
        <dbReference type="Google" id="ProtNLM"/>
    </source>
</evidence>
<evidence type="ECO:0000256" key="1">
    <source>
        <dbReference type="ARBA" id="ARBA00009986"/>
    </source>
</evidence>
<accession>A0ABP1B678</accession>